<organism evidence="4 5">
    <name type="scientific">Urbifossiella limnaea</name>
    <dbReference type="NCBI Taxonomy" id="2528023"/>
    <lineage>
        <taxon>Bacteria</taxon>
        <taxon>Pseudomonadati</taxon>
        <taxon>Planctomycetota</taxon>
        <taxon>Planctomycetia</taxon>
        <taxon>Gemmatales</taxon>
        <taxon>Gemmataceae</taxon>
        <taxon>Urbifossiella</taxon>
    </lineage>
</organism>
<evidence type="ECO:0000256" key="1">
    <source>
        <dbReference type="ARBA" id="ARBA00022737"/>
    </source>
</evidence>
<keyword evidence="2 3" id="KW-0802">TPR repeat</keyword>
<dbReference type="Gene3D" id="1.25.40.10">
    <property type="entry name" value="Tetratricopeptide repeat domain"/>
    <property type="match status" value="2"/>
</dbReference>
<protein>
    <submittedName>
        <fullName evidence="4">Lipoprotein NlpI</fullName>
    </submittedName>
</protein>
<dbReference type="InterPro" id="IPR011990">
    <property type="entry name" value="TPR-like_helical_dom_sf"/>
</dbReference>
<dbReference type="AlphaFoldDB" id="A0A517XZ52"/>
<dbReference type="EMBL" id="CP036273">
    <property type="protein sequence ID" value="QDU22792.1"/>
    <property type="molecule type" value="Genomic_DNA"/>
</dbReference>
<keyword evidence="1" id="KW-0677">Repeat</keyword>
<dbReference type="PANTHER" id="PTHR44858">
    <property type="entry name" value="TETRATRICOPEPTIDE REPEAT PROTEIN 6"/>
    <property type="match status" value="1"/>
</dbReference>
<dbReference type="SMART" id="SM00028">
    <property type="entry name" value="TPR"/>
    <property type="match status" value="3"/>
</dbReference>
<dbReference type="Pfam" id="PF07719">
    <property type="entry name" value="TPR_2"/>
    <property type="match status" value="1"/>
</dbReference>
<accession>A0A517XZ52</accession>
<dbReference type="Proteomes" id="UP000319576">
    <property type="component" value="Chromosome"/>
</dbReference>
<dbReference type="SUPFAM" id="SSF48452">
    <property type="entry name" value="TPR-like"/>
    <property type="match status" value="1"/>
</dbReference>
<dbReference type="OrthoDB" id="229305at2"/>
<feature type="repeat" description="TPR" evidence="3">
    <location>
        <begin position="106"/>
        <end position="139"/>
    </location>
</feature>
<evidence type="ECO:0000313" key="4">
    <source>
        <dbReference type="EMBL" id="QDU22792.1"/>
    </source>
</evidence>
<name>A0A517XZ52_9BACT</name>
<dbReference type="KEGG" id="uli:ETAA1_47800"/>
<gene>
    <name evidence="4" type="ORF">ETAA1_47800</name>
</gene>
<dbReference type="InterPro" id="IPR013105">
    <property type="entry name" value="TPR_2"/>
</dbReference>
<dbReference type="PROSITE" id="PS50005">
    <property type="entry name" value="TPR"/>
    <property type="match status" value="3"/>
</dbReference>
<dbReference type="InterPro" id="IPR050498">
    <property type="entry name" value="Ycf3"/>
</dbReference>
<proteinExistence type="predicted"/>
<dbReference type="InterPro" id="IPR019734">
    <property type="entry name" value="TPR_rpt"/>
</dbReference>
<keyword evidence="5" id="KW-1185">Reference proteome</keyword>
<sequence>MRGAIAVLVLIGGVAAAQDRPADWEGELVVGKKYAKDITFGKWVNDKYEQYTFRGMYLIQVREDKNGWIRVFDGHREAWAKKDEFVLSKDAPAYFTDRIRADPKDTFALWRRGIGWVDRGEYDHAIKDFDEVIRLDPRRADLFNARGVCWRLKEDWDRALADFDEAIRLAPAGAVVLNNRAFVLRVTGELDRALKDYDEAVRLDPRSGDAVLGRAVALLLARRAGAAGEFRRAFDLDG</sequence>
<dbReference type="RefSeq" id="WP_145242818.1">
    <property type="nucleotide sequence ID" value="NZ_CP036273.1"/>
</dbReference>
<feature type="repeat" description="TPR" evidence="3">
    <location>
        <begin position="140"/>
        <end position="173"/>
    </location>
</feature>
<evidence type="ECO:0000256" key="3">
    <source>
        <dbReference type="PROSITE-ProRule" id="PRU00339"/>
    </source>
</evidence>
<feature type="repeat" description="TPR" evidence="3">
    <location>
        <begin position="174"/>
        <end position="207"/>
    </location>
</feature>
<keyword evidence="4" id="KW-0449">Lipoprotein</keyword>
<dbReference type="PANTHER" id="PTHR44858:SF1">
    <property type="entry name" value="UDP-N-ACETYLGLUCOSAMINE--PEPTIDE N-ACETYLGLUCOSAMINYLTRANSFERASE SPINDLY-RELATED"/>
    <property type="match status" value="1"/>
</dbReference>
<reference evidence="4 5" key="1">
    <citation type="submission" date="2019-02" db="EMBL/GenBank/DDBJ databases">
        <title>Deep-cultivation of Planctomycetes and their phenomic and genomic characterization uncovers novel biology.</title>
        <authorList>
            <person name="Wiegand S."/>
            <person name="Jogler M."/>
            <person name="Boedeker C."/>
            <person name="Pinto D."/>
            <person name="Vollmers J."/>
            <person name="Rivas-Marin E."/>
            <person name="Kohn T."/>
            <person name="Peeters S.H."/>
            <person name="Heuer A."/>
            <person name="Rast P."/>
            <person name="Oberbeckmann S."/>
            <person name="Bunk B."/>
            <person name="Jeske O."/>
            <person name="Meyerdierks A."/>
            <person name="Storesund J.E."/>
            <person name="Kallscheuer N."/>
            <person name="Luecker S."/>
            <person name="Lage O.M."/>
            <person name="Pohl T."/>
            <person name="Merkel B.J."/>
            <person name="Hornburger P."/>
            <person name="Mueller R.-W."/>
            <person name="Bruemmer F."/>
            <person name="Labrenz M."/>
            <person name="Spormann A.M."/>
            <person name="Op den Camp H."/>
            <person name="Overmann J."/>
            <person name="Amann R."/>
            <person name="Jetten M.S.M."/>
            <person name="Mascher T."/>
            <person name="Medema M.H."/>
            <person name="Devos D.P."/>
            <person name="Kaster A.-K."/>
            <person name="Ovreas L."/>
            <person name="Rohde M."/>
            <person name="Galperin M.Y."/>
            <person name="Jogler C."/>
        </authorList>
    </citation>
    <scope>NUCLEOTIDE SEQUENCE [LARGE SCALE GENOMIC DNA]</scope>
    <source>
        <strain evidence="4 5">ETA_A1</strain>
    </source>
</reference>
<evidence type="ECO:0000313" key="5">
    <source>
        <dbReference type="Proteomes" id="UP000319576"/>
    </source>
</evidence>
<dbReference type="Pfam" id="PF13432">
    <property type="entry name" value="TPR_16"/>
    <property type="match status" value="1"/>
</dbReference>
<evidence type="ECO:0000256" key="2">
    <source>
        <dbReference type="ARBA" id="ARBA00022803"/>
    </source>
</evidence>